<reference evidence="1" key="1">
    <citation type="submission" date="2022-11" db="EMBL/GenBank/DDBJ databases">
        <authorList>
            <person name="Morgan W.R."/>
            <person name="Tartar A."/>
        </authorList>
    </citation>
    <scope>NUCLEOTIDE SEQUENCE</scope>
    <source>
        <strain evidence="1">ARSEF 373</strain>
    </source>
</reference>
<sequence>VCLLALPVAWVEVVARRQVAVRAHLGRAADHEGISPQHSRSVVQLHHTATGAIGVADLIFHPSLHPAVNGGLVQGLAAVHQVLAVRVVLGVVLKLTLLHQVGRRDGEVLIPFKLTHVGSFTRWHKRSTSLAVRLDDVVTDLRCVRVRAHTAVVHVRLSIRAVGSWGFTVAVRVGVHLGEQQRAESNNNLHDDSEWGSLA</sequence>
<organism evidence="1 2">
    <name type="scientific">Lagenidium giganteum</name>
    <dbReference type="NCBI Taxonomy" id="4803"/>
    <lineage>
        <taxon>Eukaryota</taxon>
        <taxon>Sar</taxon>
        <taxon>Stramenopiles</taxon>
        <taxon>Oomycota</taxon>
        <taxon>Peronosporomycetes</taxon>
        <taxon>Pythiales</taxon>
        <taxon>Pythiaceae</taxon>
    </lineage>
</organism>
<gene>
    <name evidence="1" type="ORF">N0F65_001101</name>
</gene>
<evidence type="ECO:0000313" key="1">
    <source>
        <dbReference type="EMBL" id="DAZ94367.1"/>
    </source>
</evidence>
<accession>A0AAV2YIH1</accession>
<keyword evidence="2" id="KW-1185">Reference proteome</keyword>
<dbReference type="Proteomes" id="UP001146120">
    <property type="component" value="Unassembled WGS sequence"/>
</dbReference>
<evidence type="ECO:0000313" key="2">
    <source>
        <dbReference type="Proteomes" id="UP001146120"/>
    </source>
</evidence>
<name>A0AAV2YIH1_9STRA</name>
<protein>
    <submittedName>
        <fullName evidence="1">Uncharacterized protein</fullName>
    </submittedName>
</protein>
<comment type="caution">
    <text evidence="1">The sequence shown here is derived from an EMBL/GenBank/DDBJ whole genome shotgun (WGS) entry which is preliminary data.</text>
</comment>
<proteinExistence type="predicted"/>
<dbReference type="EMBL" id="DAKRPA010000254">
    <property type="protein sequence ID" value="DAZ94367.1"/>
    <property type="molecule type" value="Genomic_DNA"/>
</dbReference>
<dbReference type="AlphaFoldDB" id="A0AAV2YIH1"/>
<feature type="non-terminal residue" evidence="1">
    <location>
        <position position="1"/>
    </location>
</feature>
<reference evidence="1" key="2">
    <citation type="journal article" date="2023" name="Microbiol Resour">
        <title>Decontamination and Annotation of the Draft Genome Sequence of the Oomycete Lagenidium giganteum ARSEF 373.</title>
        <authorList>
            <person name="Morgan W.R."/>
            <person name="Tartar A."/>
        </authorList>
    </citation>
    <scope>NUCLEOTIDE SEQUENCE</scope>
    <source>
        <strain evidence="1">ARSEF 373</strain>
    </source>
</reference>